<keyword evidence="1" id="KW-0812">Transmembrane</keyword>
<reference evidence="2" key="1">
    <citation type="submission" date="2021-03" db="EMBL/GenBank/DDBJ databases">
        <authorList>
            <person name="Tran Van P."/>
        </authorList>
    </citation>
    <scope>NUCLEOTIDE SEQUENCE</scope>
</reference>
<keyword evidence="1" id="KW-1133">Transmembrane helix</keyword>
<evidence type="ECO:0000313" key="2">
    <source>
        <dbReference type="EMBL" id="CAG2066435.1"/>
    </source>
</evidence>
<keyword evidence="1" id="KW-0472">Membrane</keyword>
<proteinExistence type="predicted"/>
<keyword evidence="3" id="KW-1185">Reference proteome</keyword>
<evidence type="ECO:0000256" key="1">
    <source>
        <dbReference type="SAM" id="Phobius"/>
    </source>
</evidence>
<dbReference type="Proteomes" id="UP001153148">
    <property type="component" value="Unassembled WGS sequence"/>
</dbReference>
<evidence type="ECO:0000313" key="3">
    <source>
        <dbReference type="Proteomes" id="UP001153148"/>
    </source>
</evidence>
<accession>A0ABN7PF93</accession>
<comment type="caution">
    <text evidence="2">The sequence shown here is derived from an EMBL/GenBank/DDBJ whole genome shotgun (WGS) entry which is preliminary data.</text>
</comment>
<sequence length="97" mass="10828">MSVGLIDCYPAMLVLVYGAMCSIGVLVLEILVYKREKSRITTLTPETLHMTTDDDADRRAPLLVRFSFPRCVVFPRPPALSVFACCQTTRSSFAPEK</sequence>
<gene>
    <name evidence="2" type="ORF">TPAB3V08_LOCUS13378</name>
</gene>
<dbReference type="EMBL" id="CAJPIN010054227">
    <property type="protein sequence ID" value="CAG2066435.1"/>
    <property type="molecule type" value="Genomic_DNA"/>
</dbReference>
<protein>
    <submittedName>
        <fullName evidence="2">Uncharacterized protein</fullName>
    </submittedName>
</protein>
<organism evidence="2 3">
    <name type="scientific">Timema podura</name>
    <name type="common">Walking stick</name>
    <dbReference type="NCBI Taxonomy" id="61482"/>
    <lineage>
        <taxon>Eukaryota</taxon>
        <taxon>Metazoa</taxon>
        <taxon>Ecdysozoa</taxon>
        <taxon>Arthropoda</taxon>
        <taxon>Hexapoda</taxon>
        <taxon>Insecta</taxon>
        <taxon>Pterygota</taxon>
        <taxon>Neoptera</taxon>
        <taxon>Polyneoptera</taxon>
        <taxon>Phasmatodea</taxon>
        <taxon>Timematodea</taxon>
        <taxon>Timematoidea</taxon>
        <taxon>Timematidae</taxon>
        <taxon>Timema</taxon>
    </lineage>
</organism>
<name>A0ABN7PF93_TIMPD</name>
<feature type="transmembrane region" description="Helical" evidence="1">
    <location>
        <begin position="12"/>
        <end position="33"/>
    </location>
</feature>